<dbReference type="AlphaFoldDB" id="X1HQ67"/>
<evidence type="ECO:0000256" key="6">
    <source>
        <dbReference type="ARBA" id="ARBA00023014"/>
    </source>
</evidence>
<evidence type="ECO:0000256" key="4">
    <source>
        <dbReference type="ARBA" id="ARBA00022723"/>
    </source>
</evidence>
<dbReference type="GO" id="GO:0051539">
    <property type="term" value="F:4 iron, 4 sulfur cluster binding"/>
    <property type="evidence" value="ECO:0007669"/>
    <property type="project" value="UniProtKB-KW"/>
</dbReference>
<keyword evidence="5" id="KW-0408">Iron</keyword>
<evidence type="ECO:0000256" key="1">
    <source>
        <dbReference type="ARBA" id="ARBA00001966"/>
    </source>
</evidence>
<reference evidence="7" key="1">
    <citation type="journal article" date="2014" name="Front. Microbiol.">
        <title>High frequency of phylogenetically diverse reductive dehalogenase-homologous genes in deep subseafloor sedimentary metagenomes.</title>
        <authorList>
            <person name="Kawai M."/>
            <person name="Futagami T."/>
            <person name="Toyoda A."/>
            <person name="Takaki Y."/>
            <person name="Nishi S."/>
            <person name="Hori S."/>
            <person name="Arai W."/>
            <person name="Tsubouchi T."/>
            <person name="Morono Y."/>
            <person name="Uchiyama I."/>
            <person name="Ito T."/>
            <person name="Fujiyama A."/>
            <person name="Inagaki F."/>
            <person name="Takami H."/>
        </authorList>
    </citation>
    <scope>NUCLEOTIDE SEQUENCE</scope>
    <source>
        <strain evidence="7">Expedition CK06-06</strain>
    </source>
</reference>
<proteinExistence type="predicted"/>
<keyword evidence="2" id="KW-0004">4Fe-4S</keyword>
<dbReference type="EMBL" id="BARU01033805">
    <property type="protein sequence ID" value="GAH71612.1"/>
    <property type="molecule type" value="Genomic_DNA"/>
</dbReference>
<keyword evidence="6" id="KW-0411">Iron-sulfur</keyword>
<dbReference type="GO" id="GO:0003824">
    <property type="term" value="F:catalytic activity"/>
    <property type="evidence" value="ECO:0007669"/>
    <property type="project" value="InterPro"/>
</dbReference>
<evidence type="ECO:0000256" key="5">
    <source>
        <dbReference type="ARBA" id="ARBA00023004"/>
    </source>
</evidence>
<keyword evidence="3" id="KW-0949">S-adenosyl-L-methionine</keyword>
<protein>
    <recommendedName>
        <fullName evidence="8">Radical SAM core domain-containing protein</fullName>
    </recommendedName>
</protein>
<gene>
    <name evidence="7" type="ORF">S03H2_53129</name>
</gene>
<dbReference type="PROSITE" id="PS01305">
    <property type="entry name" value="MOAA_NIFB_PQQE"/>
    <property type="match status" value="1"/>
</dbReference>
<evidence type="ECO:0008006" key="8">
    <source>
        <dbReference type="Google" id="ProtNLM"/>
    </source>
</evidence>
<comment type="caution">
    <text evidence="7">The sequence shown here is derived from an EMBL/GenBank/DDBJ whole genome shotgun (WGS) entry which is preliminary data.</text>
</comment>
<dbReference type="InterPro" id="IPR000385">
    <property type="entry name" value="MoaA_NifB_PqqE_Fe-S-bd_CS"/>
</dbReference>
<evidence type="ECO:0000313" key="7">
    <source>
        <dbReference type="EMBL" id="GAH71612.1"/>
    </source>
</evidence>
<comment type="cofactor">
    <cofactor evidence="1">
        <name>[4Fe-4S] cluster</name>
        <dbReference type="ChEBI" id="CHEBI:49883"/>
    </cofactor>
</comment>
<organism evidence="7">
    <name type="scientific">marine sediment metagenome</name>
    <dbReference type="NCBI Taxonomy" id="412755"/>
    <lineage>
        <taxon>unclassified sequences</taxon>
        <taxon>metagenomes</taxon>
        <taxon>ecological metagenomes</taxon>
    </lineage>
</organism>
<accession>X1HQ67</accession>
<name>X1HQ67_9ZZZZ</name>
<dbReference type="GO" id="GO:0046872">
    <property type="term" value="F:metal ion binding"/>
    <property type="evidence" value="ECO:0007669"/>
    <property type="project" value="UniProtKB-KW"/>
</dbReference>
<evidence type="ECO:0000256" key="2">
    <source>
        <dbReference type="ARBA" id="ARBA00022485"/>
    </source>
</evidence>
<keyword evidence="4" id="KW-0479">Metal-binding</keyword>
<sequence>MNYQEENDKLLSDFWENTFFRTWENMSEGFENFQTLELILNTKCDLNCNYCYLAKYGHELYPMSLQKDKLTLANMEAVIILKAAFIVPSTSSW</sequence>
<evidence type="ECO:0000256" key="3">
    <source>
        <dbReference type="ARBA" id="ARBA00022691"/>
    </source>
</evidence>